<protein>
    <submittedName>
        <fullName evidence="10">Acetyl-CoA carboxylase biotin carboxylase subunit</fullName>
    </submittedName>
</protein>
<evidence type="ECO:0000313" key="10">
    <source>
        <dbReference type="EMBL" id="OZC03903.1"/>
    </source>
</evidence>
<evidence type="ECO:0000259" key="9">
    <source>
        <dbReference type="PROSITE" id="PS50979"/>
    </source>
</evidence>
<keyword evidence="3 7" id="KW-0547">Nucleotide-binding</keyword>
<keyword evidence="4 7" id="KW-0067">ATP-binding</keyword>
<evidence type="ECO:0000256" key="7">
    <source>
        <dbReference type="PROSITE-ProRule" id="PRU00409"/>
    </source>
</evidence>
<dbReference type="InterPro" id="IPR011764">
    <property type="entry name" value="Biotin_carboxylation_dom"/>
</dbReference>
<keyword evidence="11" id="KW-1185">Reference proteome</keyword>
<evidence type="ECO:0000256" key="3">
    <source>
        <dbReference type="ARBA" id="ARBA00022741"/>
    </source>
</evidence>
<dbReference type="SUPFAM" id="SSF51246">
    <property type="entry name" value="Rudiment single hybrid motif"/>
    <property type="match status" value="1"/>
</dbReference>
<proteinExistence type="predicted"/>
<reference evidence="10 11" key="1">
    <citation type="submission" date="2016-11" db="EMBL/GenBank/DDBJ databases">
        <title>Study of marine rhodopsin-containing bacteria.</title>
        <authorList>
            <person name="Yoshizawa S."/>
            <person name="Kumagai Y."/>
            <person name="Kogure K."/>
        </authorList>
    </citation>
    <scope>NUCLEOTIDE SEQUENCE [LARGE SCALE GENOMIC DNA]</scope>
    <source>
        <strain evidence="10 11">SG-29</strain>
    </source>
</reference>
<dbReference type="Pfam" id="PF00289">
    <property type="entry name" value="Biotin_carb_N"/>
    <property type="match status" value="1"/>
</dbReference>
<accession>A0A259U1J1</accession>
<dbReference type="InterPro" id="IPR011761">
    <property type="entry name" value="ATP-grasp"/>
</dbReference>
<dbReference type="NCBIfam" id="TIGR00514">
    <property type="entry name" value="accC"/>
    <property type="match status" value="1"/>
</dbReference>
<dbReference type="PROSITE" id="PS50979">
    <property type="entry name" value="BC"/>
    <property type="match status" value="1"/>
</dbReference>
<evidence type="ECO:0000256" key="4">
    <source>
        <dbReference type="ARBA" id="ARBA00022840"/>
    </source>
</evidence>
<dbReference type="InParanoid" id="A0A259U1J1"/>
<dbReference type="PANTHER" id="PTHR18866:SF33">
    <property type="entry name" value="METHYLCROTONOYL-COA CARBOXYLASE SUBUNIT ALPHA, MITOCHONDRIAL-RELATED"/>
    <property type="match status" value="1"/>
</dbReference>
<dbReference type="SMART" id="SM01209">
    <property type="entry name" value="GARS_A"/>
    <property type="match status" value="1"/>
</dbReference>
<dbReference type="InterPro" id="IPR005482">
    <property type="entry name" value="Biotin_COase_C"/>
</dbReference>
<dbReference type="GO" id="GO:0016874">
    <property type="term" value="F:ligase activity"/>
    <property type="evidence" value="ECO:0007669"/>
    <property type="project" value="UniProtKB-KW"/>
</dbReference>
<keyword evidence="6" id="KW-0092">Biotin</keyword>
<sequence>MPDALSFDTLLIANRGEICVRIIRTCRELGIRTVAVYSDADRDALHVQMADEAVRIGPAPSNESYLRIDAILDAARATGAQAIHPGYGFLSENAGFARACAEAGIIFVGPSPEAIEQMGDKTSARELMRAAGVPMAPGTPDAIEDAEEAERVAGDIGYPVLVKAAAGGGGKGMRVVHRAEDFLSSFEMARSEAQSAFGDGRVYLEKYVVGPRHIEFQILADSHGNVVHLFERDCSIQRRHQKVVEEAPSSVLTPELRERMGAAAVAAAKACSYEGAGTIEFLLTSEMEFYFLEMNTRLQVEHPITEMITGLDLVAEQLRIASGATLGYSQNDLTINGHAIECRIYAEDVPGGFLPDPGPLFRHRSPDGTGVRVDTGVSEGGRVPIYYDPMIAKLIAWGEDRETALRRMRRALQDYMIVGVSTTIPFCASVIENPRFQTGEYSTAYVDNEFAIDAIEATDVEARIAVLAGLPSEGSDKALPKALRLEEDAPSRWLNRR</sequence>
<dbReference type="Proteomes" id="UP000216446">
    <property type="component" value="Unassembled WGS sequence"/>
</dbReference>
<evidence type="ECO:0000259" key="8">
    <source>
        <dbReference type="PROSITE" id="PS50975"/>
    </source>
</evidence>
<dbReference type="GO" id="GO:2001295">
    <property type="term" value="P:malonyl-CoA biosynthetic process"/>
    <property type="evidence" value="ECO:0007669"/>
    <property type="project" value="UniProtKB-UniPathway"/>
</dbReference>
<dbReference type="PROSITE" id="PS50975">
    <property type="entry name" value="ATP_GRASP"/>
    <property type="match status" value="1"/>
</dbReference>
<dbReference type="FunFam" id="3.30.1490.20:FF:000018">
    <property type="entry name" value="Biotin carboxylase"/>
    <property type="match status" value="1"/>
</dbReference>
<dbReference type="PROSITE" id="PS00867">
    <property type="entry name" value="CPSASE_2"/>
    <property type="match status" value="1"/>
</dbReference>
<dbReference type="EMBL" id="MQWB01000001">
    <property type="protein sequence ID" value="OZC03903.1"/>
    <property type="molecule type" value="Genomic_DNA"/>
</dbReference>
<dbReference type="UniPathway" id="UPA00655">
    <property type="reaction ID" value="UER00711"/>
</dbReference>
<dbReference type="FunFam" id="3.30.470.20:FF:000028">
    <property type="entry name" value="Methylcrotonoyl-CoA carboxylase subunit alpha, mitochondrial"/>
    <property type="match status" value="1"/>
</dbReference>
<evidence type="ECO:0000256" key="2">
    <source>
        <dbReference type="ARBA" id="ARBA00022723"/>
    </source>
</evidence>
<dbReference type="InterPro" id="IPR016185">
    <property type="entry name" value="PreATP-grasp_dom_sf"/>
</dbReference>
<dbReference type="InterPro" id="IPR004549">
    <property type="entry name" value="Acetyl_CoA_COase_biotin_COase"/>
</dbReference>
<dbReference type="PANTHER" id="PTHR18866">
    <property type="entry name" value="CARBOXYLASE:PYRUVATE/ACETYL-COA/PROPIONYL-COA CARBOXYLASE"/>
    <property type="match status" value="1"/>
</dbReference>
<evidence type="ECO:0000313" key="11">
    <source>
        <dbReference type="Proteomes" id="UP000216446"/>
    </source>
</evidence>
<keyword evidence="5" id="KW-0460">Magnesium</keyword>
<dbReference type="InterPro" id="IPR005481">
    <property type="entry name" value="BC-like_N"/>
</dbReference>
<evidence type="ECO:0000256" key="1">
    <source>
        <dbReference type="ARBA" id="ARBA00022598"/>
    </source>
</evidence>
<dbReference type="PROSITE" id="PS00866">
    <property type="entry name" value="CPSASE_1"/>
    <property type="match status" value="1"/>
</dbReference>
<dbReference type="GO" id="GO:0046872">
    <property type="term" value="F:metal ion binding"/>
    <property type="evidence" value="ECO:0007669"/>
    <property type="project" value="UniProtKB-KW"/>
</dbReference>
<evidence type="ECO:0000256" key="5">
    <source>
        <dbReference type="ARBA" id="ARBA00022842"/>
    </source>
</evidence>
<dbReference type="FunFam" id="3.40.50.20:FF:000010">
    <property type="entry name" value="Propionyl-CoA carboxylase subunit alpha"/>
    <property type="match status" value="1"/>
</dbReference>
<feature type="domain" description="ATP-grasp" evidence="8">
    <location>
        <begin position="125"/>
        <end position="322"/>
    </location>
</feature>
<dbReference type="InterPro" id="IPR050856">
    <property type="entry name" value="Biotin_carboxylase_complex"/>
</dbReference>
<dbReference type="Pfam" id="PF02786">
    <property type="entry name" value="CPSase_L_D2"/>
    <property type="match status" value="1"/>
</dbReference>
<gene>
    <name evidence="10" type="ORF">BSZ36_13460</name>
</gene>
<dbReference type="AlphaFoldDB" id="A0A259U1J1"/>
<dbReference type="OrthoDB" id="9807469at2"/>
<name>A0A259U1J1_9BACT</name>
<dbReference type="NCBIfam" id="NF006367">
    <property type="entry name" value="PRK08591.1"/>
    <property type="match status" value="1"/>
</dbReference>
<dbReference type="SUPFAM" id="SSF56059">
    <property type="entry name" value="Glutathione synthetase ATP-binding domain-like"/>
    <property type="match status" value="1"/>
</dbReference>
<dbReference type="Pfam" id="PF02785">
    <property type="entry name" value="Biotin_carb_C"/>
    <property type="match status" value="1"/>
</dbReference>
<dbReference type="SUPFAM" id="SSF52440">
    <property type="entry name" value="PreATP-grasp domain"/>
    <property type="match status" value="1"/>
</dbReference>
<keyword evidence="2" id="KW-0479">Metal-binding</keyword>
<dbReference type="SMART" id="SM00878">
    <property type="entry name" value="Biotin_carb_C"/>
    <property type="match status" value="1"/>
</dbReference>
<dbReference type="RefSeq" id="WP_094549790.1">
    <property type="nucleotide sequence ID" value="NZ_MQWB01000001.1"/>
</dbReference>
<dbReference type="GO" id="GO:0005524">
    <property type="term" value="F:ATP binding"/>
    <property type="evidence" value="ECO:0007669"/>
    <property type="project" value="UniProtKB-UniRule"/>
</dbReference>
<organism evidence="10 11">
    <name type="scientific">Rubricoccus marinus</name>
    <dbReference type="NCBI Taxonomy" id="716817"/>
    <lineage>
        <taxon>Bacteria</taxon>
        <taxon>Pseudomonadati</taxon>
        <taxon>Rhodothermota</taxon>
        <taxon>Rhodothermia</taxon>
        <taxon>Rhodothermales</taxon>
        <taxon>Rubricoccaceae</taxon>
        <taxon>Rubricoccus</taxon>
    </lineage>
</organism>
<evidence type="ECO:0000256" key="6">
    <source>
        <dbReference type="ARBA" id="ARBA00023267"/>
    </source>
</evidence>
<dbReference type="InterPro" id="IPR011054">
    <property type="entry name" value="Rudment_hybrid_motif"/>
</dbReference>
<dbReference type="Gene3D" id="3.30.470.20">
    <property type="entry name" value="ATP-grasp fold, B domain"/>
    <property type="match status" value="1"/>
</dbReference>
<dbReference type="InterPro" id="IPR005479">
    <property type="entry name" value="CPAse_ATP-bd"/>
</dbReference>
<feature type="domain" description="Biotin carboxylation" evidence="9">
    <location>
        <begin position="6"/>
        <end position="451"/>
    </location>
</feature>
<keyword evidence="1" id="KW-0436">Ligase</keyword>
<comment type="caution">
    <text evidence="10">The sequence shown here is derived from an EMBL/GenBank/DDBJ whole genome shotgun (WGS) entry which is preliminary data.</text>
</comment>